<dbReference type="PROSITE" id="PS52004">
    <property type="entry name" value="KS3_2"/>
    <property type="match status" value="1"/>
</dbReference>
<reference evidence="7 8" key="1">
    <citation type="submission" date="2018-08" db="EMBL/GenBank/DDBJ databases">
        <title>Draft genome of the lignicolous fungus Coniochaeta pulveracea.</title>
        <authorList>
            <person name="Borstlap C.J."/>
            <person name="De Witt R.N."/>
            <person name="Botha A."/>
            <person name="Volschenk H."/>
        </authorList>
    </citation>
    <scope>NUCLEOTIDE SEQUENCE [LARGE SCALE GENOMIC DNA]</scope>
    <source>
        <strain evidence="7 8">CAB683</strain>
    </source>
</reference>
<dbReference type="InterPro" id="IPR020841">
    <property type="entry name" value="PKS_Beta-ketoAc_synthase_dom"/>
</dbReference>
<dbReference type="Pfam" id="PF02801">
    <property type="entry name" value="Ketoacyl-synt_C"/>
    <property type="match status" value="1"/>
</dbReference>
<evidence type="ECO:0000256" key="5">
    <source>
        <dbReference type="RuleBase" id="RU003694"/>
    </source>
</evidence>
<dbReference type="GO" id="GO:0004315">
    <property type="term" value="F:3-oxoacyl-[acyl-carrier-protein] synthase activity"/>
    <property type="evidence" value="ECO:0007669"/>
    <property type="project" value="InterPro"/>
</dbReference>
<evidence type="ECO:0000313" key="8">
    <source>
        <dbReference type="Proteomes" id="UP000275385"/>
    </source>
</evidence>
<dbReference type="Proteomes" id="UP000275385">
    <property type="component" value="Unassembled WGS sequence"/>
</dbReference>
<organism evidence="7 8">
    <name type="scientific">Coniochaeta pulveracea</name>
    <dbReference type="NCBI Taxonomy" id="177199"/>
    <lineage>
        <taxon>Eukaryota</taxon>
        <taxon>Fungi</taxon>
        <taxon>Dikarya</taxon>
        <taxon>Ascomycota</taxon>
        <taxon>Pezizomycotina</taxon>
        <taxon>Sordariomycetes</taxon>
        <taxon>Sordariomycetidae</taxon>
        <taxon>Coniochaetales</taxon>
        <taxon>Coniochaetaceae</taxon>
        <taxon>Coniochaeta</taxon>
    </lineage>
</organism>
<dbReference type="Pfam" id="PF16197">
    <property type="entry name" value="KAsynt_C_assoc"/>
    <property type="match status" value="1"/>
</dbReference>
<dbReference type="OrthoDB" id="329835at2759"/>
<sequence>MEDVNGSNTSCFIGCFTRDYGDLVAADHHDVPMYHGTGTRSAIMSHRISRFFNMKGPSFSLDTACSSSMVALHLACQSMRNGESNMSVVGGINLLLMPDVMGAMTTLKFVSPVGRCQAFDHRADGYSPGEGAAFCVLKPLHLAVKNGDVIRGIIRDTAVDQDGNTPGLMVPSAKAQEDLIRRVYEETGLPLADTPYVEVHGTGTPAGDAVEAMALGATFGRARVGKGPLYMGSVKSNIGHLEGASGIVQLVKAVMMLEKGQVPPSIWYEKPNPRIPLEKWNLAVPTELINWPAQGFRRISINSFDYGGTNAHCIVDGVSDYFQTHRIYNHLTLPAGPSSGRRGVWLELEYDPRVNRPRLRLRHCSEHHHGGTEGVGQ</sequence>
<gene>
    <name evidence="7" type="ORF">DL546_002123</name>
</gene>
<dbReference type="InterPro" id="IPR016039">
    <property type="entry name" value="Thiolase-like"/>
</dbReference>
<keyword evidence="4" id="KW-0560">Oxidoreductase</keyword>
<dbReference type="InterPro" id="IPR018201">
    <property type="entry name" value="Ketoacyl_synth_AS"/>
</dbReference>
<comment type="caution">
    <text evidence="7">The sequence shown here is derived from an EMBL/GenBank/DDBJ whole genome shotgun (WGS) entry which is preliminary data.</text>
</comment>
<dbReference type="AlphaFoldDB" id="A0A420Y3R7"/>
<dbReference type="InterPro" id="IPR032821">
    <property type="entry name" value="PKS_assoc"/>
</dbReference>
<protein>
    <recommendedName>
        <fullName evidence="6">Ketosynthase family 3 (KS3) domain-containing protein</fullName>
    </recommendedName>
</protein>
<feature type="domain" description="Ketosynthase family 3 (KS3)" evidence="6">
    <location>
        <begin position="1"/>
        <end position="317"/>
    </location>
</feature>
<dbReference type="GO" id="GO:0016491">
    <property type="term" value="F:oxidoreductase activity"/>
    <property type="evidence" value="ECO:0007669"/>
    <property type="project" value="UniProtKB-KW"/>
</dbReference>
<name>A0A420Y3R7_9PEZI</name>
<evidence type="ECO:0000256" key="2">
    <source>
        <dbReference type="ARBA" id="ARBA00022553"/>
    </source>
</evidence>
<dbReference type="PROSITE" id="PS00606">
    <property type="entry name" value="KS3_1"/>
    <property type="match status" value="1"/>
</dbReference>
<dbReference type="PANTHER" id="PTHR43775:SF29">
    <property type="entry name" value="ASPERFURANONE POLYKETIDE SYNTHASE AFOG-RELATED"/>
    <property type="match status" value="1"/>
</dbReference>
<dbReference type="CDD" id="cd00833">
    <property type="entry name" value="PKS"/>
    <property type="match status" value="1"/>
</dbReference>
<evidence type="ECO:0000259" key="6">
    <source>
        <dbReference type="PROSITE" id="PS52004"/>
    </source>
</evidence>
<dbReference type="InterPro" id="IPR014030">
    <property type="entry name" value="Ketoacyl_synth_N"/>
</dbReference>
<evidence type="ECO:0000256" key="3">
    <source>
        <dbReference type="ARBA" id="ARBA00022679"/>
    </source>
</evidence>
<keyword evidence="2" id="KW-0597">Phosphoprotein</keyword>
<comment type="similarity">
    <text evidence="5">Belongs to the thiolase-like superfamily. Beta-ketoacyl-ACP synthases family.</text>
</comment>
<dbReference type="GO" id="GO:0006633">
    <property type="term" value="P:fatty acid biosynthetic process"/>
    <property type="evidence" value="ECO:0007669"/>
    <property type="project" value="InterPro"/>
</dbReference>
<dbReference type="GO" id="GO:0044550">
    <property type="term" value="P:secondary metabolite biosynthetic process"/>
    <property type="evidence" value="ECO:0007669"/>
    <property type="project" value="TreeGrafter"/>
</dbReference>
<keyword evidence="3 5" id="KW-0808">Transferase</keyword>
<dbReference type="EMBL" id="QVQW01000055">
    <property type="protein sequence ID" value="RKU42507.1"/>
    <property type="molecule type" value="Genomic_DNA"/>
</dbReference>
<dbReference type="Pfam" id="PF00109">
    <property type="entry name" value="ketoacyl-synt"/>
    <property type="match status" value="1"/>
</dbReference>
<keyword evidence="1" id="KW-0596">Phosphopantetheine</keyword>
<dbReference type="GO" id="GO:0004312">
    <property type="term" value="F:fatty acid synthase activity"/>
    <property type="evidence" value="ECO:0007669"/>
    <property type="project" value="TreeGrafter"/>
</dbReference>
<dbReference type="SMART" id="SM00825">
    <property type="entry name" value="PKS_KS"/>
    <property type="match status" value="1"/>
</dbReference>
<dbReference type="PANTHER" id="PTHR43775">
    <property type="entry name" value="FATTY ACID SYNTHASE"/>
    <property type="match status" value="1"/>
</dbReference>
<dbReference type="InterPro" id="IPR050091">
    <property type="entry name" value="PKS_NRPS_Biosynth_Enz"/>
</dbReference>
<proteinExistence type="inferred from homology"/>
<dbReference type="Gene3D" id="3.40.47.10">
    <property type="match status" value="1"/>
</dbReference>
<keyword evidence="8" id="KW-1185">Reference proteome</keyword>
<accession>A0A420Y3R7</accession>
<evidence type="ECO:0000256" key="1">
    <source>
        <dbReference type="ARBA" id="ARBA00022450"/>
    </source>
</evidence>
<evidence type="ECO:0000313" key="7">
    <source>
        <dbReference type="EMBL" id="RKU42507.1"/>
    </source>
</evidence>
<dbReference type="InterPro" id="IPR014031">
    <property type="entry name" value="Ketoacyl_synth_C"/>
</dbReference>
<evidence type="ECO:0000256" key="4">
    <source>
        <dbReference type="ARBA" id="ARBA00023002"/>
    </source>
</evidence>
<dbReference type="SUPFAM" id="SSF53901">
    <property type="entry name" value="Thiolase-like"/>
    <property type="match status" value="2"/>
</dbReference>
<dbReference type="STRING" id="177199.A0A420Y3R7"/>